<dbReference type="InterPro" id="IPR050767">
    <property type="entry name" value="Sel1_AlgK"/>
</dbReference>
<evidence type="ECO:0008006" key="3">
    <source>
        <dbReference type="Google" id="ProtNLM"/>
    </source>
</evidence>
<dbReference type="PROSITE" id="PS51257">
    <property type="entry name" value="PROKAR_LIPOPROTEIN"/>
    <property type="match status" value="1"/>
</dbReference>
<accession>A0ABU3BRW2</accession>
<protein>
    <recommendedName>
        <fullName evidence="3">Sel1 repeat-containing protein</fullName>
    </recommendedName>
</protein>
<dbReference type="SUPFAM" id="SSF81901">
    <property type="entry name" value="HCP-like"/>
    <property type="match status" value="1"/>
</dbReference>
<dbReference type="RefSeq" id="WP_311663565.1">
    <property type="nucleotide sequence ID" value="NZ_JAVRHT010000020.1"/>
</dbReference>
<dbReference type="InterPro" id="IPR006597">
    <property type="entry name" value="Sel1-like"/>
</dbReference>
<comment type="caution">
    <text evidence="1">The sequence shown here is derived from an EMBL/GenBank/DDBJ whole genome shotgun (WGS) entry which is preliminary data.</text>
</comment>
<dbReference type="PANTHER" id="PTHR11102:SF160">
    <property type="entry name" value="ERAD-ASSOCIATED E3 UBIQUITIN-PROTEIN LIGASE COMPONENT HRD3"/>
    <property type="match status" value="1"/>
</dbReference>
<gene>
    <name evidence="1" type="ORF">RM540_09745</name>
</gene>
<dbReference type="SMART" id="SM00671">
    <property type="entry name" value="SEL1"/>
    <property type="match status" value="2"/>
</dbReference>
<evidence type="ECO:0000313" key="2">
    <source>
        <dbReference type="Proteomes" id="UP001267426"/>
    </source>
</evidence>
<name>A0ABU3BRW2_9BACT</name>
<dbReference type="Pfam" id="PF08238">
    <property type="entry name" value="Sel1"/>
    <property type="match status" value="2"/>
</dbReference>
<dbReference type="InterPro" id="IPR011990">
    <property type="entry name" value="TPR-like_helical_dom_sf"/>
</dbReference>
<organism evidence="1 2">
    <name type="scientific">Rubrivirga litoralis</name>
    <dbReference type="NCBI Taxonomy" id="3075598"/>
    <lineage>
        <taxon>Bacteria</taxon>
        <taxon>Pseudomonadati</taxon>
        <taxon>Rhodothermota</taxon>
        <taxon>Rhodothermia</taxon>
        <taxon>Rhodothermales</taxon>
        <taxon>Rubricoccaceae</taxon>
        <taxon>Rubrivirga</taxon>
    </lineage>
</organism>
<keyword evidence="2" id="KW-1185">Reference proteome</keyword>
<reference evidence="1 2" key="1">
    <citation type="submission" date="2023-09" db="EMBL/GenBank/DDBJ databases">
        <authorList>
            <person name="Rey-Velasco X."/>
        </authorList>
    </citation>
    <scope>NUCLEOTIDE SEQUENCE [LARGE SCALE GENOMIC DNA]</scope>
    <source>
        <strain evidence="1 2">F394</strain>
    </source>
</reference>
<dbReference type="Proteomes" id="UP001267426">
    <property type="component" value="Unassembled WGS sequence"/>
</dbReference>
<sequence length="142" mass="15412">MRLPALVVLLLSVSACEGGAERVGDVHPDSVYAFESGQFEPDSLPGIERLDAAAAQGDPDAQFKVAFFRHHMTGDYEAAVPVFERLAASGHPDATAMLATVYMYGNGVEVDHDEAARWLERAATLGHERAARDLAAYRARQR</sequence>
<dbReference type="Gene3D" id="1.25.40.10">
    <property type="entry name" value="Tetratricopeptide repeat domain"/>
    <property type="match status" value="1"/>
</dbReference>
<dbReference type="EMBL" id="JAVRHT010000020">
    <property type="protein sequence ID" value="MDT0632026.1"/>
    <property type="molecule type" value="Genomic_DNA"/>
</dbReference>
<evidence type="ECO:0000313" key="1">
    <source>
        <dbReference type="EMBL" id="MDT0632026.1"/>
    </source>
</evidence>
<dbReference type="PANTHER" id="PTHR11102">
    <property type="entry name" value="SEL-1-LIKE PROTEIN"/>
    <property type="match status" value="1"/>
</dbReference>
<proteinExistence type="predicted"/>